<dbReference type="Proteomes" id="UP000749559">
    <property type="component" value="Unassembled WGS sequence"/>
</dbReference>
<dbReference type="Pfam" id="PF02931">
    <property type="entry name" value="Neur_chan_LBD"/>
    <property type="match status" value="1"/>
</dbReference>
<sequence length="200" mass="22789">MERTIHSFLILFVLLENILIPSYVIDATNAARAATGHSRRTSKLNNVPHNQISDVQAGHNDSDLAKWNPFSNITSNGSAPYDALGMNEREHGMTSDSMAARLFRDFKQVDTMRYVRPISQSSTGETRINVSLSLLKINDMVDKDEKLTTTVRLKVEWFDDRLRWNKTTYGGLEIMHLPGDMLWMPELELMNGFGYTHIDI</sequence>
<dbReference type="Gene3D" id="2.70.170.10">
    <property type="entry name" value="Neurotransmitter-gated ion-channel ligand-binding domain"/>
    <property type="match status" value="1"/>
</dbReference>
<dbReference type="GO" id="GO:0005230">
    <property type="term" value="F:extracellular ligand-gated monoatomic ion channel activity"/>
    <property type="evidence" value="ECO:0007669"/>
    <property type="project" value="InterPro"/>
</dbReference>
<evidence type="ECO:0000256" key="1">
    <source>
        <dbReference type="SAM" id="SignalP"/>
    </source>
</evidence>
<reference evidence="3" key="1">
    <citation type="submission" date="2022-03" db="EMBL/GenBank/DDBJ databases">
        <authorList>
            <person name="Martin C."/>
        </authorList>
    </citation>
    <scope>NUCLEOTIDE SEQUENCE</scope>
</reference>
<gene>
    <name evidence="3" type="ORF">OFUS_LOCUS3931</name>
</gene>
<keyword evidence="1" id="KW-0732">Signal</keyword>
<feature type="signal peptide" evidence="1">
    <location>
        <begin position="1"/>
        <end position="30"/>
    </location>
</feature>
<accession>A0A8S4N6V1</accession>
<evidence type="ECO:0000313" key="3">
    <source>
        <dbReference type="EMBL" id="CAH1776795.1"/>
    </source>
</evidence>
<evidence type="ECO:0000313" key="4">
    <source>
        <dbReference type="Proteomes" id="UP000749559"/>
    </source>
</evidence>
<dbReference type="EMBL" id="CAIIXF020000002">
    <property type="protein sequence ID" value="CAH1776795.1"/>
    <property type="molecule type" value="Genomic_DNA"/>
</dbReference>
<feature type="domain" description="Neurotransmitter-gated ion-channel ligand-binding" evidence="2">
    <location>
        <begin position="112"/>
        <end position="192"/>
    </location>
</feature>
<dbReference type="SUPFAM" id="SSF63712">
    <property type="entry name" value="Nicotinic receptor ligand binding domain-like"/>
    <property type="match status" value="1"/>
</dbReference>
<proteinExistence type="predicted"/>
<evidence type="ECO:0000259" key="2">
    <source>
        <dbReference type="Pfam" id="PF02931"/>
    </source>
</evidence>
<feature type="chain" id="PRO_5035864149" description="Neurotransmitter-gated ion-channel ligand-binding domain-containing protein" evidence="1">
    <location>
        <begin position="31"/>
        <end position="200"/>
    </location>
</feature>
<keyword evidence="4" id="KW-1185">Reference proteome</keyword>
<protein>
    <recommendedName>
        <fullName evidence="2">Neurotransmitter-gated ion-channel ligand-binding domain-containing protein</fullName>
    </recommendedName>
</protein>
<dbReference type="InterPro" id="IPR006202">
    <property type="entry name" value="Neur_chan_lig-bd"/>
</dbReference>
<dbReference type="AlphaFoldDB" id="A0A8S4N6V1"/>
<dbReference type="OrthoDB" id="5975154at2759"/>
<name>A0A8S4N6V1_OWEFU</name>
<dbReference type="InterPro" id="IPR036734">
    <property type="entry name" value="Neur_chan_lig-bd_sf"/>
</dbReference>
<feature type="non-terminal residue" evidence="3">
    <location>
        <position position="200"/>
    </location>
</feature>
<comment type="caution">
    <text evidence="3">The sequence shown here is derived from an EMBL/GenBank/DDBJ whole genome shotgun (WGS) entry which is preliminary data.</text>
</comment>
<dbReference type="GO" id="GO:0016020">
    <property type="term" value="C:membrane"/>
    <property type="evidence" value="ECO:0007669"/>
    <property type="project" value="InterPro"/>
</dbReference>
<organism evidence="3 4">
    <name type="scientific">Owenia fusiformis</name>
    <name type="common">Polychaete worm</name>
    <dbReference type="NCBI Taxonomy" id="6347"/>
    <lineage>
        <taxon>Eukaryota</taxon>
        <taxon>Metazoa</taxon>
        <taxon>Spiralia</taxon>
        <taxon>Lophotrochozoa</taxon>
        <taxon>Annelida</taxon>
        <taxon>Polychaeta</taxon>
        <taxon>Sedentaria</taxon>
        <taxon>Canalipalpata</taxon>
        <taxon>Sabellida</taxon>
        <taxon>Oweniida</taxon>
        <taxon>Oweniidae</taxon>
        <taxon>Owenia</taxon>
    </lineage>
</organism>